<feature type="compositionally biased region" description="Polar residues" evidence="1">
    <location>
        <begin position="153"/>
        <end position="168"/>
    </location>
</feature>
<dbReference type="AlphaFoldDB" id="A0A9Q8QGQ0"/>
<dbReference type="KEGG" id="ptkz:JDV02_004804"/>
<gene>
    <name evidence="2" type="ORF">JDV02_004804</name>
</gene>
<sequence length="168" mass="18937">MDINRAERQAKRVLIMVSRRSPQWEKAWTFPEELIVIALRLAQESGLLPQCVQEDSSATRFLAKERWDGRTFIVFDVYHDTYDPDRAHMHGQEDNLPVIEVYLSRKEVARMAGNPTANKVNGDVRALHNATGPGSRPPFSVDHSEGKVPFYNNPRSSESCGVTGLSLS</sequence>
<evidence type="ECO:0000256" key="1">
    <source>
        <dbReference type="SAM" id="MobiDB-lite"/>
    </source>
</evidence>
<dbReference type="OrthoDB" id="4358740at2759"/>
<evidence type="ECO:0000313" key="3">
    <source>
        <dbReference type="Proteomes" id="UP000829364"/>
    </source>
</evidence>
<feature type="region of interest" description="Disordered" evidence="1">
    <location>
        <begin position="128"/>
        <end position="168"/>
    </location>
</feature>
<dbReference type="Proteomes" id="UP000829364">
    <property type="component" value="Chromosome 4"/>
</dbReference>
<dbReference type="RefSeq" id="XP_047842022.1">
    <property type="nucleotide sequence ID" value="XM_047986042.1"/>
</dbReference>
<dbReference type="EMBL" id="CP086357">
    <property type="protein sequence ID" value="UNI18541.1"/>
    <property type="molecule type" value="Genomic_DNA"/>
</dbReference>
<organism evidence="2 3">
    <name type="scientific">Purpureocillium takamizusanense</name>
    <dbReference type="NCBI Taxonomy" id="2060973"/>
    <lineage>
        <taxon>Eukaryota</taxon>
        <taxon>Fungi</taxon>
        <taxon>Dikarya</taxon>
        <taxon>Ascomycota</taxon>
        <taxon>Pezizomycotina</taxon>
        <taxon>Sordariomycetes</taxon>
        <taxon>Hypocreomycetidae</taxon>
        <taxon>Hypocreales</taxon>
        <taxon>Ophiocordycipitaceae</taxon>
        <taxon>Purpureocillium</taxon>
    </lineage>
</organism>
<accession>A0A9Q8QGQ0</accession>
<reference evidence="2" key="1">
    <citation type="submission" date="2021-11" db="EMBL/GenBank/DDBJ databases">
        <title>Purpureocillium_takamizusanense_genome.</title>
        <authorList>
            <person name="Nguyen N.-H."/>
        </authorList>
    </citation>
    <scope>NUCLEOTIDE SEQUENCE</scope>
    <source>
        <strain evidence="2">PT3</strain>
    </source>
</reference>
<proteinExistence type="predicted"/>
<protein>
    <submittedName>
        <fullName evidence="2">Uncharacterized protein</fullName>
    </submittedName>
</protein>
<name>A0A9Q8QGQ0_9HYPO</name>
<dbReference type="GeneID" id="72066755"/>
<keyword evidence="3" id="KW-1185">Reference proteome</keyword>
<evidence type="ECO:0000313" key="2">
    <source>
        <dbReference type="EMBL" id="UNI18541.1"/>
    </source>
</evidence>